<proteinExistence type="predicted"/>
<comment type="caution">
    <text evidence="2">The sequence shown here is derived from an EMBL/GenBank/DDBJ whole genome shotgun (WGS) entry which is preliminary data.</text>
</comment>
<dbReference type="InterPro" id="IPR050834">
    <property type="entry name" value="Glycosyltransf_2"/>
</dbReference>
<protein>
    <submittedName>
        <fullName evidence="2">Glycosyl transferase</fullName>
    </submittedName>
</protein>
<evidence type="ECO:0000259" key="1">
    <source>
        <dbReference type="Pfam" id="PF00535"/>
    </source>
</evidence>
<keyword evidence="3" id="KW-1185">Reference proteome</keyword>
<dbReference type="PANTHER" id="PTHR43685:SF2">
    <property type="entry name" value="GLYCOSYLTRANSFERASE 2-LIKE DOMAIN-CONTAINING PROTEIN"/>
    <property type="match status" value="1"/>
</dbReference>
<keyword evidence="2" id="KW-0808">Transferase</keyword>
<dbReference type="InterPro" id="IPR001173">
    <property type="entry name" value="Glyco_trans_2-like"/>
</dbReference>
<dbReference type="PANTHER" id="PTHR43685">
    <property type="entry name" value="GLYCOSYLTRANSFERASE"/>
    <property type="match status" value="1"/>
</dbReference>
<dbReference type="Proteomes" id="UP000186391">
    <property type="component" value="Unassembled WGS sequence"/>
</dbReference>
<dbReference type="EMBL" id="MRCA01000014">
    <property type="protein sequence ID" value="OKH11923.1"/>
    <property type="molecule type" value="Genomic_DNA"/>
</dbReference>
<evidence type="ECO:0000313" key="2">
    <source>
        <dbReference type="EMBL" id="OKH11923.1"/>
    </source>
</evidence>
<dbReference type="Pfam" id="PF00535">
    <property type="entry name" value="Glycos_transf_2"/>
    <property type="match status" value="1"/>
</dbReference>
<dbReference type="RefSeq" id="WP_062249785.1">
    <property type="nucleotide sequence ID" value="NZ_MRCA01000014.1"/>
</dbReference>
<dbReference type="SUPFAM" id="SSF53448">
    <property type="entry name" value="Nucleotide-diphospho-sugar transferases"/>
    <property type="match status" value="1"/>
</dbReference>
<name>A0A1U7GUZ7_9CYAN</name>
<dbReference type="Gene3D" id="3.90.550.10">
    <property type="entry name" value="Spore Coat Polysaccharide Biosynthesis Protein SpsA, Chain A"/>
    <property type="match status" value="1"/>
</dbReference>
<evidence type="ECO:0000313" key="3">
    <source>
        <dbReference type="Proteomes" id="UP000186391"/>
    </source>
</evidence>
<dbReference type="InterPro" id="IPR029044">
    <property type="entry name" value="Nucleotide-diphossugar_trans"/>
</dbReference>
<sequence>MPELPSVAICIPTYNQAQYLLESVGTAVAQTYPNVEVWVADNASTDNTPEVMAQLCQQFPQIRYHRHSENLGMTPNCNWVLSQPKTDYVIRLDSDDAIAPRYVETLVALMQKYPEAGWGHVATQEIDERGQKRTIRRVARKHEFQSADEALQASVSGLRTASSIFIFKAQALREVGFYGDGSLKYSEDYDLAVRMSDAGYGNVYSDDILAEYRVWTDTQKIRPKRKGDQLQAYIWIYNKSFMPAFQRRGWETKVIDKCRQKMALIHAAACFSPIFTTAERAELIALLKELGDSPALRLRLLACSFGLGPMFDWQHHMELKLKGMIKGWLSWLKNSSKVSAGVSP</sequence>
<dbReference type="OrthoDB" id="9766299at2"/>
<reference evidence="2 3" key="1">
    <citation type="submission" date="2016-11" db="EMBL/GenBank/DDBJ databases">
        <title>Draft Genome Sequences of Nine Cyanobacterial Strains from Diverse Habitats.</title>
        <authorList>
            <person name="Zhu T."/>
            <person name="Hou S."/>
            <person name="Lu X."/>
            <person name="Hess W.R."/>
        </authorList>
    </citation>
    <scope>NUCLEOTIDE SEQUENCE [LARGE SCALE GENOMIC DNA]</scope>
    <source>
        <strain evidence="2 3">NIES-592</strain>
    </source>
</reference>
<accession>A0A1U7GUZ7</accession>
<feature type="domain" description="Glycosyltransferase 2-like" evidence="1">
    <location>
        <begin position="9"/>
        <end position="140"/>
    </location>
</feature>
<gene>
    <name evidence="2" type="ORF">NIES592_19720</name>
</gene>
<dbReference type="GO" id="GO:0016740">
    <property type="term" value="F:transferase activity"/>
    <property type="evidence" value="ECO:0007669"/>
    <property type="project" value="UniProtKB-KW"/>
</dbReference>
<dbReference type="AlphaFoldDB" id="A0A1U7GUZ7"/>
<organism evidence="2 3">
    <name type="scientific">Fischerella major NIES-592</name>
    <dbReference type="NCBI Taxonomy" id="210994"/>
    <lineage>
        <taxon>Bacteria</taxon>
        <taxon>Bacillati</taxon>
        <taxon>Cyanobacteriota</taxon>
        <taxon>Cyanophyceae</taxon>
        <taxon>Nostocales</taxon>
        <taxon>Hapalosiphonaceae</taxon>
        <taxon>Fischerella</taxon>
    </lineage>
</organism>